<evidence type="ECO:0000256" key="9">
    <source>
        <dbReference type="SAM" id="Coils"/>
    </source>
</evidence>
<accession>A0A6G4TUV5</accession>
<evidence type="ECO:0000256" key="4">
    <source>
        <dbReference type="ARBA" id="ARBA00022679"/>
    </source>
</evidence>
<keyword evidence="5" id="KW-0547">Nucleotide-binding</keyword>
<evidence type="ECO:0000256" key="8">
    <source>
        <dbReference type="ARBA" id="ARBA00023012"/>
    </source>
</evidence>
<dbReference type="PANTHER" id="PTHR24421:SF10">
    <property type="entry name" value="NITRATE_NITRITE SENSOR PROTEIN NARQ"/>
    <property type="match status" value="1"/>
</dbReference>
<reference evidence="13 14" key="1">
    <citation type="submission" date="2020-02" db="EMBL/GenBank/DDBJ databases">
        <title>Whole-genome analyses of novel actinobacteria.</title>
        <authorList>
            <person name="Sahin N."/>
        </authorList>
    </citation>
    <scope>NUCLEOTIDE SEQUENCE [LARGE SCALE GENOMIC DNA]</scope>
    <source>
        <strain evidence="13 14">A7024</strain>
    </source>
</reference>
<dbReference type="PROSITE" id="PS50109">
    <property type="entry name" value="HIS_KIN"/>
    <property type="match status" value="1"/>
</dbReference>
<keyword evidence="4" id="KW-0808">Transferase</keyword>
<keyword evidence="8" id="KW-0902">Two-component regulatory system</keyword>
<evidence type="ECO:0000259" key="12">
    <source>
        <dbReference type="PROSITE" id="PS50109"/>
    </source>
</evidence>
<keyword evidence="3" id="KW-0597">Phosphoprotein</keyword>
<keyword evidence="7" id="KW-0067">ATP-binding</keyword>
<evidence type="ECO:0000256" key="3">
    <source>
        <dbReference type="ARBA" id="ARBA00022553"/>
    </source>
</evidence>
<evidence type="ECO:0000256" key="5">
    <source>
        <dbReference type="ARBA" id="ARBA00022741"/>
    </source>
</evidence>
<dbReference type="RefSeq" id="WP_165233140.1">
    <property type="nucleotide sequence ID" value="NZ_JAAKZV010000016.1"/>
</dbReference>
<keyword evidence="6 13" id="KW-0418">Kinase</keyword>
<feature type="region of interest" description="Disordered" evidence="10">
    <location>
        <begin position="69"/>
        <end position="112"/>
    </location>
</feature>
<dbReference type="GO" id="GO:0000155">
    <property type="term" value="F:phosphorelay sensor kinase activity"/>
    <property type="evidence" value="ECO:0007669"/>
    <property type="project" value="InterPro"/>
</dbReference>
<dbReference type="InterPro" id="IPR036890">
    <property type="entry name" value="HATPase_C_sf"/>
</dbReference>
<feature type="transmembrane region" description="Helical" evidence="11">
    <location>
        <begin position="145"/>
        <end position="163"/>
    </location>
</feature>
<evidence type="ECO:0000256" key="11">
    <source>
        <dbReference type="SAM" id="Phobius"/>
    </source>
</evidence>
<feature type="coiled-coil region" evidence="9">
    <location>
        <begin position="236"/>
        <end position="268"/>
    </location>
</feature>
<comment type="caution">
    <text evidence="13">The sequence shown here is derived from an EMBL/GenBank/DDBJ whole genome shotgun (WGS) entry which is preliminary data.</text>
</comment>
<comment type="catalytic activity">
    <reaction evidence="1">
        <text>ATP + protein L-histidine = ADP + protein N-phospho-L-histidine.</text>
        <dbReference type="EC" id="2.7.13.3"/>
    </reaction>
</comment>
<feature type="transmembrane region" description="Helical" evidence="11">
    <location>
        <begin position="169"/>
        <end position="187"/>
    </location>
</feature>
<evidence type="ECO:0000256" key="7">
    <source>
        <dbReference type="ARBA" id="ARBA00022840"/>
    </source>
</evidence>
<dbReference type="InterPro" id="IPR055558">
    <property type="entry name" value="DUF7134"/>
</dbReference>
<feature type="compositionally biased region" description="Pro residues" evidence="10">
    <location>
        <begin position="96"/>
        <end position="105"/>
    </location>
</feature>
<dbReference type="PANTHER" id="PTHR24421">
    <property type="entry name" value="NITRATE/NITRITE SENSOR PROTEIN NARX-RELATED"/>
    <property type="match status" value="1"/>
</dbReference>
<evidence type="ECO:0000313" key="14">
    <source>
        <dbReference type="Proteomes" id="UP000481583"/>
    </source>
</evidence>
<dbReference type="Gene3D" id="1.20.5.1930">
    <property type="match status" value="1"/>
</dbReference>
<dbReference type="Gene3D" id="3.30.565.10">
    <property type="entry name" value="Histidine kinase-like ATPase, C-terminal domain"/>
    <property type="match status" value="1"/>
</dbReference>
<protein>
    <recommendedName>
        <fullName evidence="2">histidine kinase</fullName>
        <ecNumber evidence="2">2.7.13.3</ecNumber>
    </recommendedName>
</protein>
<sequence>MSWRPAAWHTEPVIAKDLWLRPRAAAAALLRSAGPPAKLSRWAWVADVVLAAVLAIAIVVADLDRTYSGDAHQPSGRELLQAEPRVPAEPREPAEPPEPPEPPEPLGDDLRYPGSLPPPSLAPAEPWELALGILIALPLVVRRRYPLAAFGAVTFAALLFHVGEVTEDAAAIAFAAWLIAAYSAAMYSPYRRAAVLAVGAAAVLFTVARDGVVPQVSTGLLPLLILLPLGLAANTLHTWQQRVRRLQAEQEQAARRAAERERARIARELHDVVTHNVSVMTIQAGAARKVLDASPEQAREAMRAVEASGRAALAELRQAMGLLTMAANGPDPAASVELAPQPGLDRLPALADRVRDAGVPVELTVTGTPAAELPAGVDLAAYRVVQEALTNAVKHAAGARVEVRVEHAADAIRVEVSDTGGHRAAGAAAGNGRGLIGLRERLAVYGGTLQAGGRPRGGYRVRAEIPVQHSELQETT</sequence>
<dbReference type="AlphaFoldDB" id="A0A6G4TUV5"/>
<keyword evidence="11" id="KW-1133">Transmembrane helix</keyword>
<dbReference type="InterPro" id="IPR005467">
    <property type="entry name" value="His_kinase_dom"/>
</dbReference>
<keyword evidence="9" id="KW-0175">Coiled coil</keyword>
<dbReference type="InterPro" id="IPR003594">
    <property type="entry name" value="HATPase_dom"/>
</dbReference>
<feature type="domain" description="Histidine kinase" evidence="12">
    <location>
        <begin position="383"/>
        <end position="469"/>
    </location>
</feature>
<feature type="transmembrane region" description="Helical" evidence="11">
    <location>
        <begin position="194"/>
        <end position="213"/>
    </location>
</feature>
<gene>
    <name evidence="13" type="ORF">G5C51_06485</name>
</gene>
<dbReference type="EC" id="2.7.13.3" evidence="2"/>
<feature type="transmembrane region" description="Helical" evidence="11">
    <location>
        <begin position="219"/>
        <end position="236"/>
    </location>
</feature>
<dbReference type="InterPro" id="IPR011712">
    <property type="entry name" value="Sig_transdc_His_kin_sub3_dim/P"/>
</dbReference>
<dbReference type="InterPro" id="IPR050482">
    <property type="entry name" value="Sensor_HK_TwoCompSys"/>
</dbReference>
<dbReference type="EMBL" id="JAAKZV010000016">
    <property type="protein sequence ID" value="NGN63552.1"/>
    <property type="molecule type" value="Genomic_DNA"/>
</dbReference>
<feature type="transmembrane region" description="Helical" evidence="11">
    <location>
        <begin position="42"/>
        <end position="63"/>
    </location>
</feature>
<name>A0A6G4TUV5_9ACTN</name>
<evidence type="ECO:0000313" key="13">
    <source>
        <dbReference type="EMBL" id="NGN63552.1"/>
    </source>
</evidence>
<evidence type="ECO:0000256" key="10">
    <source>
        <dbReference type="SAM" id="MobiDB-lite"/>
    </source>
</evidence>
<dbReference type="GO" id="GO:0016020">
    <property type="term" value="C:membrane"/>
    <property type="evidence" value="ECO:0007669"/>
    <property type="project" value="InterPro"/>
</dbReference>
<dbReference type="Pfam" id="PF07730">
    <property type="entry name" value="HisKA_3"/>
    <property type="match status" value="1"/>
</dbReference>
<dbReference type="Pfam" id="PF23539">
    <property type="entry name" value="DUF7134"/>
    <property type="match status" value="1"/>
</dbReference>
<organism evidence="13 14">
    <name type="scientific">Streptomyces coryli</name>
    <dbReference type="NCBI Taxonomy" id="1128680"/>
    <lineage>
        <taxon>Bacteria</taxon>
        <taxon>Bacillati</taxon>
        <taxon>Actinomycetota</taxon>
        <taxon>Actinomycetes</taxon>
        <taxon>Kitasatosporales</taxon>
        <taxon>Streptomycetaceae</taxon>
        <taxon>Streptomyces</taxon>
    </lineage>
</organism>
<dbReference type="GO" id="GO:0005524">
    <property type="term" value="F:ATP binding"/>
    <property type="evidence" value="ECO:0007669"/>
    <property type="project" value="UniProtKB-KW"/>
</dbReference>
<keyword evidence="11" id="KW-0812">Transmembrane</keyword>
<keyword evidence="14" id="KW-1185">Reference proteome</keyword>
<evidence type="ECO:0000256" key="2">
    <source>
        <dbReference type="ARBA" id="ARBA00012438"/>
    </source>
</evidence>
<dbReference type="Pfam" id="PF02518">
    <property type="entry name" value="HATPase_c"/>
    <property type="match status" value="1"/>
</dbReference>
<evidence type="ECO:0000256" key="6">
    <source>
        <dbReference type="ARBA" id="ARBA00022777"/>
    </source>
</evidence>
<dbReference type="GO" id="GO:0046983">
    <property type="term" value="F:protein dimerization activity"/>
    <property type="evidence" value="ECO:0007669"/>
    <property type="project" value="InterPro"/>
</dbReference>
<dbReference type="SUPFAM" id="SSF55874">
    <property type="entry name" value="ATPase domain of HSP90 chaperone/DNA topoisomerase II/histidine kinase"/>
    <property type="match status" value="1"/>
</dbReference>
<dbReference type="CDD" id="cd16917">
    <property type="entry name" value="HATPase_UhpB-NarQ-NarX-like"/>
    <property type="match status" value="1"/>
</dbReference>
<dbReference type="Proteomes" id="UP000481583">
    <property type="component" value="Unassembled WGS sequence"/>
</dbReference>
<proteinExistence type="predicted"/>
<evidence type="ECO:0000256" key="1">
    <source>
        <dbReference type="ARBA" id="ARBA00000085"/>
    </source>
</evidence>
<dbReference type="SMART" id="SM00387">
    <property type="entry name" value="HATPase_c"/>
    <property type="match status" value="1"/>
</dbReference>
<keyword evidence="11" id="KW-0472">Membrane</keyword>